<feature type="binding site" evidence="7">
    <location>
        <position position="59"/>
    </location>
    <ligand>
        <name>Fe cation</name>
        <dbReference type="ChEBI" id="CHEBI:24875"/>
        <label>1</label>
    </ligand>
</feature>
<gene>
    <name evidence="10" type="ORF">GWK08_08560</name>
</gene>
<dbReference type="InterPro" id="IPR009040">
    <property type="entry name" value="Ferritin-like_diiron"/>
</dbReference>
<dbReference type="PROSITE" id="PS50905">
    <property type="entry name" value="FERRITIN_LIKE"/>
    <property type="match status" value="1"/>
</dbReference>
<dbReference type="GO" id="GO:0008198">
    <property type="term" value="F:ferrous iron binding"/>
    <property type="evidence" value="ECO:0007669"/>
    <property type="project" value="TreeGrafter"/>
</dbReference>
<dbReference type="InterPro" id="IPR012347">
    <property type="entry name" value="Ferritin-like"/>
</dbReference>
<evidence type="ECO:0000256" key="5">
    <source>
        <dbReference type="ARBA" id="ARBA00023004"/>
    </source>
</evidence>
<dbReference type="PANTHER" id="PTHR11431:SF127">
    <property type="entry name" value="BACTERIAL NON-HEME FERRITIN"/>
    <property type="match status" value="1"/>
</dbReference>
<dbReference type="InterPro" id="IPR041719">
    <property type="entry name" value="Ferritin_prok"/>
</dbReference>
<evidence type="ECO:0000256" key="8">
    <source>
        <dbReference type="RuleBase" id="RU361145"/>
    </source>
</evidence>
<name>A0A6P0UJK4_9FLAO</name>
<reference evidence="10 11" key="1">
    <citation type="submission" date="2020-01" db="EMBL/GenBank/DDBJ databases">
        <title>Leptobacterium flavescens.</title>
        <authorList>
            <person name="Wang G."/>
        </authorList>
    </citation>
    <scope>NUCLEOTIDE SEQUENCE [LARGE SCALE GENOMIC DNA]</scope>
    <source>
        <strain evidence="10 11">KCTC 22160</strain>
    </source>
</reference>
<keyword evidence="11" id="KW-1185">Reference proteome</keyword>
<dbReference type="GO" id="GO:0005737">
    <property type="term" value="C:cytoplasm"/>
    <property type="evidence" value="ECO:0007669"/>
    <property type="project" value="UniProtKB-SubCell"/>
</dbReference>
<comment type="subcellular location">
    <subcellularLocation>
        <location evidence="8">Cytoplasm</location>
    </subcellularLocation>
</comment>
<comment type="catalytic activity">
    <reaction evidence="8">
        <text>4 Fe(2+) + O2 + 6 H2O = 4 iron(III) oxide-hydroxide + 12 H(+)</text>
        <dbReference type="Rhea" id="RHEA:11972"/>
        <dbReference type="ChEBI" id="CHEBI:15377"/>
        <dbReference type="ChEBI" id="CHEBI:15378"/>
        <dbReference type="ChEBI" id="CHEBI:15379"/>
        <dbReference type="ChEBI" id="CHEBI:29033"/>
        <dbReference type="ChEBI" id="CHEBI:78619"/>
        <dbReference type="EC" id="1.16.3.2"/>
    </reaction>
</comment>
<dbReference type="AlphaFoldDB" id="A0A6P0UJK4"/>
<evidence type="ECO:0000256" key="2">
    <source>
        <dbReference type="ARBA" id="ARBA00022434"/>
    </source>
</evidence>
<feature type="binding site" evidence="7">
    <location>
        <position position="26"/>
    </location>
    <ligand>
        <name>Fe cation</name>
        <dbReference type="ChEBI" id="CHEBI:24875"/>
        <label>1</label>
    </ligand>
</feature>
<keyword evidence="3 7" id="KW-0479">Metal-binding</keyword>
<dbReference type="Proteomes" id="UP000468581">
    <property type="component" value="Unassembled WGS sequence"/>
</dbReference>
<feature type="binding site" evidence="7">
    <location>
        <position position="62"/>
    </location>
    <ligand>
        <name>Fe cation</name>
        <dbReference type="ChEBI" id="CHEBI:24875"/>
        <label>1</label>
    </ligand>
</feature>
<dbReference type="InterPro" id="IPR001519">
    <property type="entry name" value="Ferritin"/>
</dbReference>
<dbReference type="Pfam" id="PF00210">
    <property type="entry name" value="Ferritin"/>
    <property type="match status" value="1"/>
</dbReference>
<evidence type="ECO:0000256" key="7">
    <source>
        <dbReference type="PIRSR" id="PIRSR601519-1"/>
    </source>
</evidence>
<evidence type="ECO:0000259" key="9">
    <source>
        <dbReference type="PROSITE" id="PS50905"/>
    </source>
</evidence>
<dbReference type="EC" id="1.16.3.2" evidence="8"/>
<evidence type="ECO:0000256" key="1">
    <source>
        <dbReference type="ARBA" id="ARBA00006950"/>
    </source>
</evidence>
<dbReference type="GO" id="GO:0006826">
    <property type="term" value="P:iron ion transport"/>
    <property type="evidence" value="ECO:0007669"/>
    <property type="project" value="InterPro"/>
</dbReference>
<dbReference type="GO" id="GO:0016491">
    <property type="term" value="F:oxidoreductase activity"/>
    <property type="evidence" value="ECO:0007669"/>
    <property type="project" value="UniProtKB-KW"/>
</dbReference>
<dbReference type="EMBL" id="JAABOO010000002">
    <property type="protein sequence ID" value="NER13485.1"/>
    <property type="molecule type" value="Genomic_DNA"/>
</dbReference>
<dbReference type="GO" id="GO:0008199">
    <property type="term" value="F:ferric iron binding"/>
    <property type="evidence" value="ECO:0007669"/>
    <property type="project" value="InterPro"/>
</dbReference>
<dbReference type="GO" id="GO:0042802">
    <property type="term" value="F:identical protein binding"/>
    <property type="evidence" value="ECO:0007669"/>
    <property type="project" value="UniProtKB-ARBA"/>
</dbReference>
<comment type="function">
    <text evidence="8">Iron-storage protein.</text>
</comment>
<proteinExistence type="inferred from homology"/>
<evidence type="ECO:0000313" key="11">
    <source>
        <dbReference type="Proteomes" id="UP000468581"/>
    </source>
</evidence>
<organism evidence="10 11">
    <name type="scientific">Leptobacterium flavescens</name>
    <dbReference type="NCBI Taxonomy" id="472055"/>
    <lineage>
        <taxon>Bacteria</taxon>
        <taxon>Pseudomonadati</taxon>
        <taxon>Bacteroidota</taxon>
        <taxon>Flavobacteriia</taxon>
        <taxon>Flavobacteriales</taxon>
        <taxon>Flavobacteriaceae</taxon>
        <taxon>Leptobacterium</taxon>
    </lineage>
</organism>
<dbReference type="CDD" id="cd01055">
    <property type="entry name" value="Nonheme_Ferritin"/>
    <property type="match status" value="1"/>
</dbReference>
<evidence type="ECO:0000256" key="3">
    <source>
        <dbReference type="ARBA" id="ARBA00022723"/>
    </source>
</evidence>
<dbReference type="RefSeq" id="WP_163606524.1">
    <property type="nucleotide sequence ID" value="NZ_JAABOO010000002.1"/>
</dbReference>
<feature type="binding site" evidence="7">
    <location>
        <position position="103"/>
    </location>
    <ligand>
        <name>Fe cation</name>
        <dbReference type="ChEBI" id="CHEBI:24875"/>
        <label>1</label>
    </ligand>
</feature>
<protein>
    <recommendedName>
        <fullName evidence="8">Ferritin</fullName>
        <ecNumber evidence="8">1.16.3.2</ecNumber>
    </recommendedName>
</protein>
<evidence type="ECO:0000313" key="10">
    <source>
        <dbReference type="EMBL" id="NER13485.1"/>
    </source>
</evidence>
<comment type="similarity">
    <text evidence="1 8">Belongs to the ferritin family. Prokaryotic subfamily.</text>
</comment>
<dbReference type="InterPro" id="IPR008331">
    <property type="entry name" value="Ferritin_DPS_dom"/>
</dbReference>
<comment type="function">
    <text evidence="6">May alleviate iron toxicity in the presence of oxygen.</text>
</comment>
<keyword evidence="2 8" id="KW-0409">Iron storage</keyword>
<dbReference type="SUPFAM" id="SSF47240">
    <property type="entry name" value="Ferritin-like"/>
    <property type="match status" value="1"/>
</dbReference>
<sequence>MENLVRENLSINIKIIDLLNEQIKMEAKASSMYLAMASWCEQHGYDHSAKLFYDQSAEEREHMLKIFKFINDNGGMAYAPEVPKVSHEYESILDLYKTALHEEIQVSKSIQSIFLTCRKEKDVASELFLQWFVNEQLEEEQKMRHAVKIYELHGDDVENLYALDKRISRG</sequence>
<dbReference type="FunFam" id="1.20.1260.10:FF:000001">
    <property type="entry name" value="Non-heme ferritin"/>
    <property type="match status" value="1"/>
</dbReference>
<dbReference type="Gene3D" id="1.20.1260.10">
    <property type="match status" value="1"/>
</dbReference>
<dbReference type="PANTHER" id="PTHR11431">
    <property type="entry name" value="FERRITIN"/>
    <property type="match status" value="1"/>
</dbReference>
<keyword evidence="4" id="KW-0560">Oxidoreductase</keyword>
<feature type="domain" description="Ferritin-like diiron" evidence="9">
    <location>
        <begin position="9"/>
        <end position="154"/>
    </location>
</feature>
<keyword evidence="8" id="KW-0963">Cytoplasm</keyword>
<feature type="binding site" evidence="7">
    <location>
        <position position="136"/>
    </location>
    <ligand>
        <name>Fe cation</name>
        <dbReference type="ChEBI" id="CHEBI:24875"/>
        <label>1</label>
    </ligand>
</feature>
<dbReference type="InterPro" id="IPR009078">
    <property type="entry name" value="Ferritin-like_SF"/>
</dbReference>
<evidence type="ECO:0000256" key="6">
    <source>
        <dbReference type="ARBA" id="ARBA00054546"/>
    </source>
</evidence>
<evidence type="ECO:0000256" key="4">
    <source>
        <dbReference type="ARBA" id="ARBA00023002"/>
    </source>
</evidence>
<keyword evidence="5 7" id="KW-0408">Iron</keyword>
<dbReference type="GO" id="GO:0006879">
    <property type="term" value="P:intracellular iron ion homeostasis"/>
    <property type="evidence" value="ECO:0007669"/>
    <property type="project" value="UniProtKB-KW"/>
</dbReference>
<comment type="caution">
    <text evidence="10">The sequence shown here is derived from an EMBL/GenBank/DDBJ whole genome shotgun (WGS) entry which is preliminary data.</text>
</comment>
<accession>A0A6P0UJK4</accession>